<dbReference type="Proteomes" id="UP001148313">
    <property type="component" value="Unassembled WGS sequence"/>
</dbReference>
<keyword evidence="2" id="KW-1185">Reference proteome</keyword>
<accession>A0ABT4VJS8</accession>
<evidence type="ECO:0000313" key="1">
    <source>
        <dbReference type="EMBL" id="MDA4844283.1"/>
    </source>
</evidence>
<dbReference type="SUPFAM" id="SSF52540">
    <property type="entry name" value="P-loop containing nucleoside triphosphate hydrolases"/>
    <property type="match status" value="1"/>
</dbReference>
<organism evidence="1 2">
    <name type="scientific">Hoeflea poritis</name>
    <dbReference type="NCBI Taxonomy" id="2993659"/>
    <lineage>
        <taxon>Bacteria</taxon>
        <taxon>Pseudomonadati</taxon>
        <taxon>Pseudomonadota</taxon>
        <taxon>Alphaproteobacteria</taxon>
        <taxon>Hyphomicrobiales</taxon>
        <taxon>Rhizobiaceae</taxon>
        <taxon>Hoeflea</taxon>
    </lineage>
</organism>
<proteinExistence type="predicted"/>
<protein>
    <recommendedName>
        <fullName evidence="3">DUF1611 domain-containing protein</fullName>
    </recommendedName>
</protein>
<dbReference type="RefSeq" id="WP_271087802.1">
    <property type="nucleotide sequence ID" value="NZ_JAPJZH010000001.1"/>
</dbReference>
<dbReference type="Gene3D" id="3.40.50.300">
    <property type="entry name" value="P-loop containing nucleotide triphosphate hydrolases"/>
    <property type="match status" value="1"/>
</dbReference>
<dbReference type="InterPro" id="IPR027417">
    <property type="entry name" value="P-loop_NTPase"/>
</dbReference>
<reference evidence="1" key="1">
    <citation type="submission" date="2022-11" db="EMBL/GenBank/DDBJ databases">
        <title>Hoeflea poritis sp. nov., isolated from scleractinian coral Porites lutea.</title>
        <authorList>
            <person name="Zhang G."/>
            <person name="Wei Q."/>
            <person name="Cai L."/>
        </authorList>
    </citation>
    <scope>NUCLEOTIDE SEQUENCE</scope>
    <source>
        <strain evidence="1">E7-10</strain>
    </source>
</reference>
<comment type="caution">
    <text evidence="1">The sequence shown here is derived from an EMBL/GenBank/DDBJ whole genome shotgun (WGS) entry which is preliminary data.</text>
</comment>
<dbReference type="EMBL" id="JAPJZH010000001">
    <property type="protein sequence ID" value="MDA4844283.1"/>
    <property type="molecule type" value="Genomic_DNA"/>
</dbReference>
<gene>
    <name evidence="1" type="ORF">OOZ53_02930</name>
</gene>
<name>A0ABT4VJS8_9HYPH</name>
<evidence type="ECO:0000313" key="2">
    <source>
        <dbReference type="Proteomes" id="UP001148313"/>
    </source>
</evidence>
<sequence>MKGGPMQILDRNVVNRARRAYSCRRVPLEEIKTLIGAARRPRAGDLVLARVGKPGSHKRIELPSGRRAMMNPGDEIIVAYGDRYAPDQYEAYVPGDLGPCHLVAAGGIAARAESWHDRLSGPTEIEPVGLLGCARHEPINIGDFALKPVPGPMPEAVFAVFGTSMNAGKTITAATLIKGFSDAGFRVGAAKITGTAAGGDPWLMRDYGAADALDFSDAGLPSTFNVDPETILQGAKNMLYALAAHGCSVAVIEVADGLYQKETAVLAGMDDLRSMLTGTFFAAGDAMGAVSGVRDLVCNGHRVLGISGALTRSPLGSREAAEASGLPVFALSDLTDPEAIADWAALAGGRFAAVAGQ</sequence>
<evidence type="ECO:0008006" key="3">
    <source>
        <dbReference type="Google" id="ProtNLM"/>
    </source>
</evidence>